<feature type="transmembrane region" description="Helical" evidence="1">
    <location>
        <begin position="12"/>
        <end position="39"/>
    </location>
</feature>
<reference evidence="2 3" key="1">
    <citation type="journal article" date="2019" name="Int. J. Syst. Evol. Microbiol.">
        <title>The Global Catalogue of Microorganisms (GCM) 10K type strain sequencing project: providing services to taxonomists for standard genome sequencing and annotation.</title>
        <authorList>
            <consortium name="The Broad Institute Genomics Platform"/>
            <consortium name="The Broad Institute Genome Sequencing Center for Infectious Disease"/>
            <person name="Wu L."/>
            <person name="Ma J."/>
        </authorList>
    </citation>
    <scope>NUCLEOTIDE SEQUENCE [LARGE SCALE GENOMIC DNA]</scope>
    <source>
        <strain evidence="2 3">JCM 15900</strain>
    </source>
</reference>
<organism evidence="2 3">
    <name type="scientific">Brevibacterium salitolerans</name>
    <dbReference type="NCBI Taxonomy" id="1403566"/>
    <lineage>
        <taxon>Bacteria</taxon>
        <taxon>Bacillati</taxon>
        <taxon>Actinomycetota</taxon>
        <taxon>Actinomycetes</taxon>
        <taxon>Micrococcales</taxon>
        <taxon>Brevibacteriaceae</taxon>
        <taxon>Brevibacterium</taxon>
    </lineage>
</organism>
<dbReference type="Proteomes" id="UP001500984">
    <property type="component" value="Unassembled WGS sequence"/>
</dbReference>
<feature type="transmembrane region" description="Helical" evidence="1">
    <location>
        <begin position="51"/>
        <end position="78"/>
    </location>
</feature>
<comment type="caution">
    <text evidence="2">The sequence shown here is derived from an EMBL/GenBank/DDBJ whole genome shotgun (WGS) entry which is preliminary data.</text>
</comment>
<evidence type="ECO:0000313" key="2">
    <source>
        <dbReference type="EMBL" id="GAA2094691.1"/>
    </source>
</evidence>
<dbReference type="PROSITE" id="PS51257">
    <property type="entry name" value="PROKAR_LIPOPROTEIN"/>
    <property type="match status" value="1"/>
</dbReference>
<feature type="transmembrane region" description="Helical" evidence="1">
    <location>
        <begin position="404"/>
        <end position="424"/>
    </location>
</feature>
<protein>
    <submittedName>
        <fullName evidence="2">FtsX-like permease family protein</fullName>
    </submittedName>
</protein>
<feature type="transmembrane region" description="Helical" evidence="1">
    <location>
        <begin position="147"/>
        <end position="170"/>
    </location>
</feature>
<gene>
    <name evidence="2" type="ORF">GCM10009823_13840</name>
</gene>
<keyword evidence="1" id="KW-0812">Transmembrane</keyword>
<feature type="transmembrane region" description="Helical" evidence="1">
    <location>
        <begin position="191"/>
        <end position="211"/>
    </location>
</feature>
<proteinExistence type="predicted"/>
<evidence type="ECO:0000256" key="1">
    <source>
        <dbReference type="SAM" id="Phobius"/>
    </source>
</evidence>
<dbReference type="EMBL" id="BAAAPZ010000004">
    <property type="protein sequence ID" value="GAA2094691.1"/>
    <property type="molecule type" value="Genomic_DNA"/>
</dbReference>
<accession>A0ABN2WL01</accession>
<name>A0ABN2WL01_9MICO</name>
<evidence type="ECO:0000313" key="3">
    <source>
        <dbReference type="Proteomes" id="UP001500984"/>
    </source>
</evidence>
<feature type="transmembrane region" description="Helical" evidence="1">
    <location>
        <begin position="320"/>
        <end position="338"/>
    </location>
</feature>
<feature type="transmembrane region" description="Helical" evidence="1">
    <location>
        <begin position="217"/>
        <end position="243"/>
    </location>
</feature>
<keyword evidence="3" id="KW-1185">Reference proteome</keyword>
<feature type="transmembrane region" description="Helical" evidence="1">
    <location>
        <begin position="99"/>
        <end position="127"/>
    </location>
</feature>
<feature type="transmembrane region" description="Helical" evidence="1">
    <location>
        <begin position="280"/>
        <end position="300"/>
    </location>
</feature>
<keyword evidence="1" id="KW-1133">Transmembrane helix</keyword>
<keyword evidence="1" id="KW-0472">Membrane</keyword>
<sequence length="442" mass="46312">MLRTKTLFSAQGLLMIAAFAACSMLFLTVAGGLWAFMYWDTAADESGVLGFYKILAGIATALLLVPAVTLGQATANLAARSDTERLSSLSLLGASQSTITVLAVAQPIVGALIGTALGVIGHFLLLFPVSAIPFQGSGLGYAEMVMPWWLIALACLGLVLVSAASALMGLRKLVISPLGVRTRALERKFPWARIIVGAAALLVVGVLLSLTKGGQTMAMIVVSLLAMLIMGLLVIDILGVLLVRLIAHIGAQRAKTPDRLIAARSVQDDPKQYWRRVSGLAMTAFIAVFAGTGVAIVNAVPDDAHMPAEQLYLSGDMRTGVLLTLGIAILFVAVSAALNQTADVYDRSSTFRELHAAGMEERTVAAMTVRATMMPVIWVSLLAAGLGLVLVLPLAGMAMVMSPLTFLTLLASVAVGILVVRAGLQLSRPAIRRVTLAEVASV</sequence>
<feature type="transmembrane region" description="Helical" evidence="1">
    <location>
        <begin position="376"/>
        <end position="398"/>
    </location>
</feature>